<dbReference type="GO" id="GO:0016491">
    <property type="term" value="F:oxidoreductase activity"/>
    <property type="evidence" value="ECO:0007669"/>
    <property type="project" value="UniProtKB-KW"/>
</dbReference>
<keyword evidence="5" id="KW-1185">Reference proteome</keyword>
<evidence type="ECO:0000313" key="4">
    <source>
        <dbReference type="EMBL" id="SDK22478.1"/>
    </source>
</evidence>
<dbReference type="PANTHER" id="PTHR43656:SF2">
    <property type="entry name" value="BINDING OXIDOREDUCTASE, PUTATIVE (AFU_ORTHOLOGUE AFUA_2G08260)-RELATED"/>
    <property type="match status" value="1"/>
</dbReference>
<evidence type="ECO:0000313" key="5">
    <source>
        <dbReference type="Proteomes" id="UP000199433"/>
    </source>
</evidence>
<organism evidence="4 5">
    <name type="scientific">Alkalibacterium thalassium</name>
    <dbReference type="NCBI Taxonomy" id="426701"/>
    <lineage>
        <taxon>Bacteria</taxon>
        <taxon>Bacillati</taxon>
        <taxon>Bacillota</taxon>
        <taxon>Bacilli</taxon>
        <taxon>Lactobacillales</taxon>
        <taxon>Carnobacteriaceae</taxon>
        <taxon>Alkalibacterium</taxon>
    </lineage>
</organism>
<feature type="domain" description="NADH:flavin oxidoreductase/NADH oxidase N-terminal" evidence="3">
    <location>
        <begin position="8"/>
        <end position="331"/>
    </location>
</feature>
<dbReference type="InterPro" id="IPR051799">
    <property type="entry name" value="NADH_flavin_oxidoreductase"/>
</dbReference>
<dbReference type="SUPFAM" id="SSF51395">
    <property type="entry name" value="FMN-linked oxidoreductases"/>
    <property type="match status" value="1"/>
</dbReference>
<protein>
    <submittedName>
        <fullName evidence="4">2,4-dienoyl-CoA reductase</fullName>
    </submittedName>
</protein>
<dbReference type="PANTHER" id="PTHR43656">
    <property type="entry name" value="BINDING OXIDOREDUCTASE, PUTATIVE (AFU_ORTHOLOGUE AFUA_2G08260)-RELATED"/>
    <property type="match status" value="1"/>
</dbReference>
<dbReference type="AlphaFoldDB" id="A0A1G9A5A9"/>
<dbReference type="Proteomes" id="UP000199433">
    <property type="component" value="Unassembled WGS sequence"/>
</dbReference>
<dbReference type="InterPro" id="IPR013785">
    <property type="entry name" value="Aldolase_TIM"/>
</dbReference>
<dbReference type="Gene3D" id="3.20.20.70">
    <property type="entry name" value="Aldolase class I"/>
    <property type="match status" value="1"/>
</dbReference>
<dbReference type="GO" id="GO:0010181">
    <property type="term" value="F:FMN binding"/>
    <property type="evidence" value="ECO:0007669"/>
    <property type="project" value="InterPro"/>
</dbReference>
<evidence type="ECO:0000256" key="2">
    <source>
        <dbReference type="ARBA" id="ARBA00023002"/>
    </source>
</evidence>
<keyword evidence="2" id="KW-0560">Oxidoreductase</keyword>
<dbReference type="STRING" id="426701.SAMN04488098_101812"/>
<gene>
    <name evidence="4" type="ORF">SAMN04488098_101812</name>
</gene>
<evidence type="ECO:0000259" key="3">
    <source>
        <dbReference type="Pfam" id="PF00724"/>
    </source>
</evidence>
<sequence>MMILSQSFTIPNGVTVKNRLFKSAMSETLAGPDHQPDERLFRLYRRWARGGAGIVVTGNVMIDSRALGEPGNVVVEDERHLAELIQWAEAGTEQQTHLWMQLNHPGRQSPRSLSDTPVAPSEVALKKQYRPFFSTPRALSIEEITAITDKFGRAAEIARKAGFTGVQIHAAHGYLISQFLSPLTNRRQDVYGGTLENRMRFLIDIYFRIREKVGPEFPVSVKLNISDFSEGGFSTDEALKVIKTLDKNGIDLIELSGGNYENPRMFDPSEKDVFFIDDAKQIQEEINAVLVITGGFRSTESMEKALACDHTKMVGLARPMVLYPDLPKKLLNKEIKDIQIPRLTTGLPFLDRKIGGLMGISYYEQQIRRLADGQDPLYCENGWKPLWNNLKIHGRTALSPRRFTS</sequence>
<evidence type="ECO:0000256" key="1">
    <source>
        <dbReference type="ARBA" id="ARBA00022630"/>
    </source>
</evidence>
<keyword evidence="1" id="KW-0285">Flavoprotein</keyword>
<name>A0A1G9A5A9_9LACT</name>
<reference evidence="5" key="1">
    <citation type="submission" date="2016-10" db="EMBL/GenBank/DDBJ databases">
        <authorList>
            <person name="Varghese N."/>
            <person name="Submissions S."/>
        </authorList>
    </citation>
    <scope>NUCLEOTIDE SEQUENCE [LARGE SCALE GENOMIC DNA]</scope>
    <source>
        <strain evidence="5">DSM 19181</strain>
    </source>
</reference>
<dbReference type="EMBL" id="FNFK01000018">
    <property type="protein sequence ID" value="SDK22478.1"/>
    <property type="molecule type" value="Genomic_DNA"/>
</dbReference>
<accession>A0A1G9A5A9</accession>
<dbReference type="InterPro" id="IPR001155">
    <property type="entry name" value="OxRdtase_FMN_N"/>
</dbReference>
<proteinExistence type="predicted"/>
<dbReference type="CDD" id="cd04733">
    <property type="entry name" value="OYE_like_2_FMN"/>
    <property type="match status" value="1"/>
</dbReference>
<dbReference type="Pfam" id="PF00724">
    <property type="entry name" value="Oxidored_FMN"/>
    <property type="match status" value="1"/>
</dbReference>